<dbReference type="InterPro" id="IPR026877">
    <property type="entry name" value="DXPR_C"/>
</dbReference>
<keyword evidence="6 9" id="KW-0464">Manganese</keyword>
<feature type="binding site" evidence="9">
    <location>
        <position position="134"/>
    </location>
    <ligand>
        <name>NADPH</name>
        <dbReference type="ChEBI" id="CHEBI:57783"/>
    </ligand>
</feature>
<evidence type="ECO:0000256" key="5">
    <source>
        <dbReference type="ARBA" id="ARBA00023002"/>
    </source>
</evidence>
<comment type="catalytic activity">
    <reaction evidence="8">
        <text>2-C-methyl-D-erythritol 4-phosphate + NADP(+) = 1-deoxy-D-xylulose 5-phosphate + NADPH + H(+)</text>
        <dbReference type="Rhea" id="RHEA:13717"/>
        <dbReference type="ChEBI" id="CHEBI:15378"/>
        <dbReference type="ChEBI" id="CHEBI:57783"/>
        <dbReference type="ChEBI" id="CHEBI:57792"/>
        <dbReference type="ChEBI" id="CHEBI:58262"/>
        <dbReference type="ChEBI" id="CHEBI:58349"/>
        <dbReference type="EC" id="1.1.1.267"/>
    </reaction>
    <physiologicalReaction direction="right-to-left" evidence="8">
        <dbReference type="Rhea" id="RHEA:13719"/>
    </physiologicalReaction>
</comment>
<feature type="domain" description="1-deoxy-D-xylulose 5-phosphate reductoisomerase N-terminal" evidence="10">
    <location>
        <begin position="3"/>
        <end position="140"/>
    </location>
</feature>
<dbReference type="PANTHER" id="PTHR30525">
    <property type="entry name" value="1-DEOXY-D-XYLULOSE 5-PHOSPHATE REDUCTOISOMERASE"/>
    <property type="match status" value="1"/>
</dbReference>
<gene>
    <name evidence="9" type="primary">dxr</name>
    <name evidence="13" type="ORF">J0M35_14395</name>
</gene>
<evidence type="ECO:0000313" key="13">
    <source>
        <dbReference type="EMBL" id="MBN8661551.1"/>
    </source>
</evidence>
<keyword evidence="3 9" id="KW-0479">Metal-binding</keyword>
<feature type="binding site" evidence="9">
    <location>
        <position position="238"/>
    </location>
    <ligand>
        <name>1-deoxy-D-xylulose 5-phosphate</name>
        <dbReference type="ChEBI" id="CHEBI:57792"/>
    </ligand>
</feature>
<evidence type="ECO:0000259" key="12">
    <source>
        <dbReference type="Pfam" id="PF13288"/>
    </source>
</evidence>
<feature type="binding site" evidence="9">
    <location>
        <position position="10"/>
    </location>
    <ligand>
        <name>NADPH</name>
        <dbReference type="ChEBI" id="CHEBI:57783"/>
    </ligand>
</feature>
<protein>
    <recommendedName>
        <fullName evidence="9">1-deoxy-D-xylulose 5-phosphate reductoisomerase</fullName>
        <shortName evidence="9">DXP reductoisomerase</shortName>
        <ecNumber evidence="9">1.1.1.267</ecNumber>
    </recommendedName>
    <alternativeName>
        <fullName evidence="9">1-deoxyxylulose-5-phosphate reductoisomerase</fullName>
    </alternativeName>
    <alternativeName>
        <fullName evidence="9">2-C-methyl-D-erythritol 4-phosphate synthase</fullName>
    </alternativeName>
</protein>
<dbReference type="GO" id="GO:0030145">
    <property type="term" value="F:manganese ion binding"/>
    <property type="evidence" value="ECO:0007669"/>
    <property type="project" value="TreeGrafter"/>
</dbReference>
<feature type="binding site" evidence="9">
    <location>
        <position position="159"/>
    </location>
    <ligand>
        <name>1-deoxy-D-xylulose 5-phosphate</name>
        <dbReference type="ChEBI" id="CHEBI:57792"/>
    </ligand>
</feature>
<evidence type="ECO:0000256" key="8">
    <source>
        <dbReference type="ARBA" id="ARBA00048543"/>
    </source>
</evidence>
<dbReference type="Pfam" id="PF13288">
    <property type="entry name" value="DXPR_C"/>
    <property type="match status" value="1"/>
</dbReference>
<evidence type="ECO:0000256" key="2">
    <source>
        <dbReference type="ARBA" id="ARBA00006825"/>
    </source>
</evidence>
<dbReference type="EMBL" id="JAFLCK010000021">
    <property type="protein sequence ID" value="MBN8661551.1"/>
    <property type="molecule type" value="Genomic_DNA"/>
</dbReference>
<dbReference type="SUPFAM" id="SSF51735">
    <property type="entry name" value="NAD(P)-binding Rossmann-fold domains"/>
    <property type="match status" value="1"/>
</dbReference>
<proteinExistence type="inferred from homology"/>
<feature type="binding site" evidence="9">
    <location>
        <position position="219"/>
    </location>
    <ligand>
        <name>1-deoxy-D-xylulose 5-phosphate</name>
        <dbReference type="ChEBI" id="CHEBI:57792"/>
    </ligand>
</feature>
<dbReference type="GO" id="GO:0070402">
    <property type="term" value="F:NADPH binding"/>
    <property type="evidence" value="ECO:0007669"/>
    <property type="project" value="InterPro"/>
</dbReference>
<comment type="caution">
    <text evidence="9">Lacks conserved residue(s) required for the propagation of feature annotation.</text>
</comment>
<evidence type="ECO:0000259" key="11">
    <source>
        <dbReference type="Pfam" id="PF08436"/>
    </source>
</evidence>
<dbReference type="Proteomes" id="UP000664277">
    <property type="component" value="Unassembled WGS sequence"/>
</dbReference>
<dbReference type="SUPFAM" id="SSF69055">
    <property type="entry name" value="1-deoxy-D-xylulose-5-phosphate reductoisomerase, C-terminal domain"/>
    <property type="match status" value="1"/>
</dbReference>
<keyword evidence="4 9" id="KW-0521">NADP</keyword>
<feature type="binding site" evidence="9">
    <location>
        <position position="43"/>
    </location>
    <ligand>
        <name>NADPH</name>
        <dbReference type="ChEBI" id="CHEBI:57783"/>
    </ligand>
</feature>
<keyword evidence="9" id="KW-0460">Magnesium</keyword>
<dbReference type="NCBIfam" id="TIGR00243">
    <property type="entry name" value="Dxr"/>
    <property type="match status" value="1"/>
</dbReference>
<feature type="binding site" evidence="9">
    <location>
        <position position="160"/>
    </location>
    <ligand>
        <name>1-deoxy-D-xylulose 5-phosphate</name>
        <dbReference type="ChEBI" id="CHEBI:57792"/>
    </ligand>
</feature>
<keyword evidence="7 9" id="KW-0414">Isoprene biosynthesis</keyword>
<comment type="similarity">
    <text evidence="2 9">Belongs to the DXR family.</text>
</comment>
<dbReference type="Gene3D" id="3.40.50.720">
    <property type="entry name" value="NAD(P)-binding Rossmann-like Domain"/>
    <property type="match status" value="1"/>
</dbReference>
<comment type="cofactor">
    <cofactor evidence="9">
        <name>Mg(2+)</name>
        <dbReference type="ChEBI" id="CHEBI:18420"/>
    </cofactor>
    <cofactor evidence="9">
        <name>Mn(2+)</name>
        <dbReference type="ChEBI" id="CHEBI:29035"/>
    </cofactor>
</comment>
<dbReference type="Gene3D" id="1.10.1740.10">
    <property type="match status" value="1"/>
</dbReference>
<dbReference type="FunFam" id="3.40.50.720:FF:000045">
    <property type="entry name" value="1-deoxy-D-xylulose 5-phosphate reductoisomerase"/>
    <property type="match status" value="1"/>
</dbReference>
<dbReference type="InterPro" id="IPR036169">
    <property type="entry name" value="DXPR_C_sf"/>
</dbReference>
<feature type="binding site" evidence="9">
    <location>
        <position position="133"/>
    </location>
    <ligand>
        <name>1-deoxy-D-xylulose 5-phosphate</name>
        <dbReference type="ChEBI" id="CHEBI:57792"/>
    </ligand>
</feature>
<evidence type="ECO:0000256" key="1">
    <source>
        <dbReference type="ARBA" id="ARBA00005094"/>
    </source>
</evidence>
<dbReference type="SUPFAM" id="SSF55347">
    <property type="entry name" value="Glyceraldehyde-3-phosphate dehydrogenase-like, C-terminal domain"/>
    <property type="match status" value="1"/>
</dbReference>
<dbReference type="GO" id="GO:0051484">
    <property type="term" value="P:isopentenyl diphosphate biosynthetic process, methylerythritol 4-phosphate pathway involved in terpenoid biosynthetic process"/>
    <property type="evidence" value="ECO:0007669"/>
    <property type="project" value="TreeGrafter"/>
</dbReference>
<dbReference type="PANTHER" id="PTHR30525:SF0">
    <property type="entry name" value="1-DEOXY-D-XYLULOSE 5-PHOSPHATE REDUCTOISOMERASE, CHLOROPLASTIC"/>
    <property type="match status" value="1"/>
</dbReference>
<organism evidence="13 14">
    <name type="scientific">Candidatus Obscuribacter phosphatis</name>
    <dbReference type="NCBI Taxonomy" id="1906157"/>
    <lineage>
        <taxon>Bacteria</taxon>
        <taxon>Bacillati</taxon>
        <taxon>Candidatus Melainabacteria</taxon>
        <taxon>Candidatus Obscuribacterales</taxon>
        <taxon>Candidatus Obscuribacteraceae</taxon>
        <taxon>Candidatus Obscuribacter</taxon>
    </lineage>
</organism>
<evidence type="ECO:0000256" key="6">
    <source>
        <dbReference type="ARBA" id="ARBA00023211"/>
    </source>
</evidence>
<dbReference type="PIRSF" id="PIRSF006205">
    <property type="entry name" value="Dxp_reductismrs"/>
    <property type="match status" value="1"/>
</dbReference>
<feature type="binding site" evidence="9">
    <location>
        <position position="196"/>
    </location>
    <ligand>
        <name>1-deoxy-D-xylulose 5-phosphate</name>
        <dbReference type="ChEBI" id="CHEBI:57792"/>
    </ligand>
</feature>
<dbReference type="Pfam" id="PF02670">
    <property type="entry name" value="DXP_reductoisom"/>
    <property type="match status" value="1"/>
</dbReference>
<feature type="binding site" evidence="9">
    <location>
        <position position="40"/>
    </location>
    <ligand>
        <name>NADPH</name>
        <dbReference type="ChEBI" id="CHEBI:57783"/>
    </ligand>
</feature>
<feature type="binding site" evidence="9">
    <location>
        <position position="11"/>
    </location>
    <ligand>
        <name>NADPH</name>
        <dbReference type="ChEBI" id="CHEBI:57783"/>
    </ligand>
</feature>
<feature type="binding site" evidence="9">
    <location>
        <position position="241"/>
    </location>
    <ligand>
        <name>Mn(2+)</name>
        <dbReference type="ChEBI" id="CHEBI:29035"/>
    </ligand>
</feature>
<comment type="function">
    <text evidence="9">Catalyzes the NADPH-dependent rearrangement and reduction of 1-deoxy-D-xylulose-5-phosphate (DXP) to 2-C-methyl-D-erythritol 4-phosphate (MEP).</text>
</comment>
<feature type="binding site" evidence="9">
    <location>
        <position position="237"/>
    </location>
    <ligand>
        <name>1-deoxy-D-xylulose 5-phosphate</name>
        <dbReference type="ChEBI" id="CHEBI:57792"/>
    </ligand>
</feature>
<feature type="domain" description="DXP reductoisomerase C-terminal" evidence="12">
    <location>
        <begin position="281"/>
        <end position="398"/>
    </location>
</feature>
<sequence>MAISILGSTGSIGRQTLDILQSEHLAPGAPVLEVAALAAGASNLELLGKQIVDFEPELVAVPSDSDRESLRDILSDYFRSGKKTEILIGEEGLIACATHPSAKTVVTAVVGFLGVKPTLEAIKAGKTIALANKETMVAAGHLVNELAAKHGSKIVPVDSEHSAIYQSLEASILKAQAAGKSLEQAGEVEKLLLTGSGGPFRTWSEEAMARATVSDALKHPNWSMGAKITIDSATLMNKGLEVIEARWLFSIPAHKIEVVIHPQSILHSAVEFVDGSIVGQLGLPDMRLPIHFALYHPHRVPSARVPRLSLSELKDLTFEKPNFSRFPCLAMAQEVAANDDSSACVLNAANEIAVDSFLKGKITFTDIARTIERTLSVHKPIKAPQLGDILEADRWAREKSVSLVAV</sequence>
<feature type="binding site" evidence="9">
    <location>
        <position position="160"/>
    </location>
    <ligand>
        <name>Mn(2+)</name>
        <dbReference type="ChEBI" id="CHEBI:29035"/>
    </ligand>
</feature>
<evidence type="ECO:0000313" key="14">
    <source>
        <dbReference type="Proteomes" id="UP000664277"/>
    </source>
</evidence>
<dbReference type="EC" id="1.1.1.267" evidence="9"/>
<evidence type="ECO:0000256" key="3">
    <source>
        <dbReference type="ARBA" id="ARBA00022723"/>
    </source>
</evidence>
<feature type="domain" description="1-deoxy-D-xylulose 5-phosphate reductoisomerase C-terminal" evidence="11">
    <location>
        <begin position="154"/>
        <end position="249"/>
    </location>
</feature>
<dbReference type="UniPathway" id="UPA00056">
    <property type="reaction ID" value="UER00092"/>
</dbReference>
<reference evidence="13" key="1">
    <citation type="submission" date="2021-02" db="EMBL/GenBank/DDBJ databases">
        <title>Genome-Resolved Metagenomics of a Microbial Community Performing Photosynthetic Biological Nutrient Removal.</title>
        <authorList>
            <person name="Mcdaniel E.A."/>
        </authorList>
    </citation>
    <scope>NUCLEOTIDE SEQUENCE</scope>
    <source>
        <strain evidence="13">UWPOB_OBS1</strain>
    </source>
</reference>
<feature type="binding site" evidence="9">
    <location>
        <position position="232"/>
    </location>
    <ligand>
        <name>1-deoxy-D-xylulose 5-phosphate</name>
        <dbReference type="ChEBI" id="CHEBI:57792"/>
    </ligand>
</feature>
<name>A0A8J7TN02_9BACT</name>
<keyword evidence="5 9" id="KW-0560">Oxidoreductase</keyword>
<feature type="binding site" evidence="9">
    <location>
        <position position="12"/>
    </location>
    <ligand>
        <name>NADPH</name>
        <dbReference type="ChEBI" id="CHEBI:57783"/>
    </ligand>
</feature>
<dbReference type="InterPro" id="IPR003821">
    <property type="entry name" value="DXP_reductoisomerase"/>
</dbReference>
<dbReference type="NCBIfam" id="NF009114">
    <property type="entry name" value="PRK12464.1"/>
    <property type="match status" value="1"/>
</dbReference>
<feature type="binding site" evidence="9">
    <location>
        <position position="241"/>
    </location>
    <ligand>
        <name>1-deoxy-D-xylulose 5-phosphate</name>
        <dbReference type="ChEBI" id="CHEBI:57792"/>
    </ligand>
</feature>
<feature type="binding site" evidence="9">
    <location>
        <position position="225"/>
    </location>
    <ligand>
        <name>NADPH</name>
        <dbReference type="ChEBI" id="CHEBI:57783"/>
    </ligand>
</feature>
<dbReference type="AlphaFoldDB" id="A0A8J7TN02"/>
<evidence type="ECO:0000259" key="10">
    <source>
        <dbReference type="Pfam" id="PF02670"/>
    </source>
</evidence>
<comment type="caution">
    <text evidence="13">The sequence shown here is derived from an EMBL/GenBank/DDBJ whole genome shotgun (WGS) entry which is preliminary data.</text>
</comment>
<comment type="pathway">
    <text evidence="1 9">Isoprenoid biosynthesis; isopentenyl diphosphate biosynthesis via DXP pathway; isopentenyl diphosphate from 1-deoxy-D-xylulose 5-phosphate: step 1/6.</text>
</comment>
<dbReference type="InterPro" id="IPR013512">
    <property type="entry name" value="DXP_reductoisomerase_N"/>
</dbReference>
<feature type="binding site" evidence="9">
    <location>
        <position position="158"/>
    </location>
    <ligand>
        <name>Mn(2+)</name>
        <dbReference type="ChEBI" id="CHEBI:29035"/>
    </ligand>
</feature>
<dbReference type="HAMAP" id="MF_00183">
    <property type="entry name" value="DXP_reductoisom"/>
    <property type="match status" value="1"/>
</dbReference>
<evidence type="ECO:0000256" key="7">
    <source>
        <dbReference type="ARBA" id="ARBA00023229"/>
    </source>
</evidence>
<evidence type="ECO:0000256" key="9">
    <source>
        <dbReference type="HAMAP-Rule" id="MF_00183"/>
    </source>
</evidence>
<dbReference type="Pfam" id="PF08436">
    <property type="entry name" value="DXP_redisom_C"/>
    <property type="match status" value="1"/>
</dbReference>
<accession>A0A8J7TN02</accession>
<dbReference type="InterPro" id="IPR036291">
    <property type="entry name" value="NAD(P)-bd_dom_sf"/>
</dbReference>
<feature type="binding site" evidence="9">
    <location>
        <position position="9"/>
    </location>
    <ligand>
        <name>NADPH</name>
        <dbReference type="ChEBI" id="CHEBI:57783"/>
    </ligand>
</feature>
<evidence type="ECO:0000256" key="4">
    <source>
        <dbReference type="ARBA" id="ARBA00022857"/>
    </source>
</evidence>
<dbReference type="GO" id="GO:0030604">
    <property type="term" value="F:1-deoxy-D-xylulose-5-phosphate reductoisomerase activity"/>
    <property type="evidence" value="ECO:0007669"/>
    <property type="project" value="UniProtKB-UniRule"/>
</dbReference>
<dbReference type="InterPro" id="IPR013644">
    <property type="entry name" value="DXP_reductoisomerase_C"/>
</dbReference>
<feature type="binding site" evidence="9">
    <location>
        <position position="132"/>
    </location>
    <ligand>
        <name>NADPH</name>
        <dbReference type="ChEBI" id="CHEBI:57783"/>
    </ligand>
</feature>